<name>A0A4U0WZ48_9PEZI</name>
<protein>
    <submittedName>
        <fullName evidence="2">Uncharacterized protein</fullName>
    </submittedName>
</protein>
<dbReference type="Proteomes" id="UP000308768">
    <property type="component" value="Unassembled WGS sequence"/>
</dbReference>
<feature type="coiled-coil region" evidence="1">
    <location>
        <begin position="46"/>
        <end position="122"/>
    </location>
</feature>
<sequence length="158" mass="17800">MTDEGDNPRDNPVFRNEINTMLQHYLPTSDLDLVEEKIFRMLAKTIEAATEDATALRTQLEETKLDLAAMNEREKAAMKEIQVANKHATEADRRAERADERVERANELAELARQRAEGASKRAEESTKLAFDVIGAMLAQASSRIPLNNVTYVFDPPI</sequence>
<evidence type="ECO:0000313" key="3">
    <source>
        <dbReference type="Proteomes" id="UP000308768"/>
    </source>
</evidence>
<evidence type="ECO:0000256" key="1">
    <source>
        <dbReference type="SAM" id="Coils"/>
    </source>
</evidence>
<comment type="caution">
    <text evidence="2">The sequence shown here is derived from an EMBL/GenBank/DDBJ whole genome shotgun (WGS) entry which is preliminary data.</text>
</comment>
<dbReference type="EMBL" id="NAJN01000941">
    <property type="protein sequence ID" value="TKA67165.1"/>
    <property type="molecule type" value="Genomic_DNA"/>
</dbReference>
<evidence type="ECO:0000313" key="2">
    <source>
        <dbReference type="EMBL" id="TKA67165.1"/>
    </source>
</evidence>
<reference evidence="2 3" key="1">
    <citation type="submission" date="2017-03" db="EMBL/GenBank/DDBJ databases">
        <title>Genomes of endolithic fungi from Antarctica.</title>
        <authorList>
            <person name="Coleine C."/>
            <person name="Masonjones S."/>
            <person name="Stajich J.E."/>
        </authorList>
    </citation>
    <scope>NUCLEOTIDE SEQUENCE [LARGE SCALE GENOMIC DNA]</scope>
    <source>
        <strain evidence="2 3">CCFEE 5187</strain>
    </source>
</reference>
<keyword evidence="3" id="KW-1185">Reference proteome</keyword>
<accession>A0A4U0WZ48</accession>
<proteinExistence type="predicted"/>
<gene>
    <name evidence="2" type="ORF">B0A49_07578</name>
</gene>
<keyword evidence="1" id="KW-0175">Coiled coil</keyword>
<dbReference type="AlphaFoldDB" id="A0A4U0WZ48"/>
<organism evidence="2 3">
    <name type="scientific">Cryomyces minteri</name>
    <dbReference type="NCBI Taxonomy" id="331657"/>
    <lineage>
        <taxon>Eukaryota</taxon>
        <taxon>Fungi</taxon>
        <taxon>Dikarya</taxon>
        <taxon>Ascomycota</taxon>
        <taxon>Pezizomycotina</taxon>
        <taxon>Dothideomycetes</taxon>
        <taxon>Dothideomycetes incertae sedis</taxon>
        <taxon>Cryomyces</taxon>
    </lineage>
</organism>